<gene>
    <name evidence="1" type="ORF">HMPREF0080_01500</name>
</gene>
<sequence>MVVLSFQSPSKQCGLTIDYFITSKALDGRLKKAEIYTAVEGSDHCPVGLIID</sequence>
<dbReference type="InterPro" id="IPR036691">
    <property type="entry name" value="Endo/exonu/phosph_ase_sf"/>
</dbReference>
<evidence type="ECO:0000313" key="1">
    <source>
        <dbReference type="EMBL" id="EHM39461.1"/>
    </source>
</evidence>
<dbReference type="PATRIC" id="fig|861450.3.peg.1385"/>
<dbReference type="SUPFAM" id="SSF56219">
    <property type="entry name" value="DNase I-like"/>
    <property type="match status" value="1"/>
</dbReference>
<dbReference type="Proteomes" id="UP000005481">
    <property type="component" value="Unassembled WGS sequence"/>
</dbReference>
<dbReference type="Gene3D" id="3.60.10.10">
    <property type="entry name" value="Endonuclease/exonuclease/phosphatase"/>
    <property type="match status" value="1"/>
</dbReference>
<accession>G9YIK8</accession>
<proteinExistence type="predicted"/>
<name>G9YIK8_9FIRM</name>
<dbReference type="EMBL" id="AGCJ01000066">
    <property type="protein sequence ID" value="EHM39461.1"/>
    <property type="molecule type" value="Genomic_DNA"/>
</dbReference>
<dbReference type="AlphaFoldDB" id="G9YIK8"/>
<dbReference type="eggNOG" id="COG0708">
    <property type="taxonomic scope" value="Bacteria"/>
</dbReference>
<keyword evidence="2" id="KW-1185">Reference proteome</keyword>
<protein>
    <submittedName>
        <fullName evidence="1">Uncharacterized protein</fullName>
    </submittedName>
</protein>
<evidence type="ECO:0000313" key="2">
    <source>
        <dbReference type="Proteomes" id="UP000005481"/>
    </source>
</evidence>
<reference evidence="1 2" key="1">
    <citation type="submission" date="2011-08" db="EMBL/GenBank/DDBJ databases">
        <authorList>
            <person name="Weinstock G."/>
            <person name="Sodergren E."/>
            <person name="Clifton S."/>
            <person name="Fulton L."/>
            <person name="Fulton B."/>
            <person name="Courtney L."/>
            <person name="Fronick C."/>
            <person name="Harrison M."/>
            <person name="Strong C."/>
            <person name="Farmer C."/>
            <person name="Delahaunty K."/>
            <person name="Markovic C."/>
            <person name="Hall O."/>
            <person name="Minx P."/>
            <person name="Tomlinson C."/>
            <person name="Mitreva M."/>
            <person name="Hou S."/>
            <person name="Chen J."/>
            <person name="Wollam A."/>
            <person name="Pepin K.H."/>
            <person name="Johnson M."/>
            <person name="Bhonagiri V."/>
            <person name="Zhang X."/>
            <person name="Suruliraj S."/>
            <person name="Warren W."/>
            <person name="Chinwalla A."/>
            <person name="Mardis E.R."/>
            <person name="Wilson R.K."/>
        </authorList>
    </citation>
    <scope>NUCLEOTIDE SEQUENCE [LARGE SCALE GENOMIC DNA]</scope>
    <source>
        <strain evidence="1 2">F0357</strain>
    </source>
</reference>
<dbReference type="STRING" id="861450.HMPREF0080_01500"/>
<organism evidence="1 2">
    <name type="scientific">Anaeroglobus geminatus F0357</name>
    <dbReference type="NCBI Taxonomy" id="861450"/>
    <lineage>
        <taxon>Bacteria</taxon>
        <taxon>Bacillati</taxon>
        <taxon>Bacillota</taxon>
        <taxon>Negativicutes</taxon>
        <taxon>Veillonellales</taxon>
        <taxon>Veillonellaceae</taxon>
        <taxon>Anaeroglobus</taxon>
    </lineage>
</organism>
<dbReference type="HOGENOM" id="CLU_3076147_0_0_9"/>
<comment type="caution">
    <text evidence="1">The sequence shown here is derived from an EMBL/GenBank/DDBJ whole genome shotgun (WGS) entry which is preliminary data.</text>
</comment>